<dbReference type="InterPro" id="IPR001451">
    <property type="entry name" value="Hexapep"/>
</dbReference>
<evidence type="ECO:0000256" key="1">
    <source>
        <dbReference type="SAM" id="MobiDB-lite"/>
    </source>
</evidence>
<organism evidence="2 3">
    <name type="scientific">Halogeometricum rufum</name>
    <dbReference type="NCBI Taxonomy" id="553469"/>
    <lineage>
        <taxon>Archaea</taxon>
        <taxon>Methanobacteriati</taxon>
        <taxon>Methanobacteriota</taxon>
        <taxon>Stenosarchaea group</taxon>
        <taxon>Halobacteria</taxon>
        <taxon>Halobacteriales</taxon>
        <taxon>Haloferacaceae</taxon>
        <taxon>Halogeometricum</taxon>
    </lineage>
</organism>
<dbReference type="Proteomes" id="UP000198531">
    <property type="component" value="Unassembled WGS sequence"/>
</dbReference>
<dbReference type="InterPro" id="IPR011004">
    <property type="entry name" value="Trimer_LpxA-like_sf"/>
</dbReference>
<dbReference type="PANTHER" id="PTHR13061:SF29">
    <property type="entry name" value="GAMMA CARBONIC ANHYDRASE-LIKE 1, MITOCHONDRIAL-RELATED"/>
    <property type="match status" value="1"/>
</dbReference>
<dbReference type="Pfam" id="PF14602">
    <property type="entry name" value="Hexapep_2"/>
    <property type="match status" value="1"/>
</dbReference>
<dbReference type="AlphaFoldDB" id="A0A1I6IRQ4"/>
<accession>A0A1I6IRQ4</accession>
<dbReference type="InterPro" id="IPR047324">
    <property type="entry name" value="LbH_gamma_CA-like"/>
</dbReference>
<name>A0A1I6IRQ4_9EURY</name>
<protein>
    <submittedName>
        <fullName evidence="2">Carbonic anhydrase or acetyltransferase, isoleucine patch superfamily</fullName>
    </submittedName>
</protein>
<dbReference type="InterPro" id="IPR050484">
    <property type="entry name" value="Transf_Hexapept/Carb_Anhydrase"/>
</dbReference>
<keyword evidence="3" id="KW-1185">Reference proteome</keyword>
<gene>
    <name evidence="2" type="ORF">SAMN04487947_3524</name>
</gene>
<sequence length="184" mass="19886">MNDETETNDTEPKTETQTMRERLYGEEPFVADSAFTSKKAYLIGDVAVGPRASLWPFVCLRGDGGPVTVGEETNVQEFSMLHGATLGDEVTVGHNVVVDFATVGDHSLVGMQSAVLKGATVESNCIVAAGSVVLQDQTIPEGHLAYGAPAETKPLTDAQRDEISRVHEHYVELGREYKSTGRFE</sequence>
<dbReference type="CDD" id="cd04645">
    <property type="entry name" value="LbH_gamma_CA_like"/>
    <property type="match status" value="1"/>
</dbReference>
<evidence type="ECO:0000313" key="3">
    <source>
        <dbReference type="Proteomes" id="UP000198531"/>
    </source>
</evidence>
<dbReference type="EMBL" id="FOYT01000004">
    <property type="protein sequence ID" value="SFR68920.1"/>
    <property type="molecule type" value="Genomic_DNA"/>
</dbReference>
<dbReference type="PANTHER" id="PTHR13061">
    <property type="entry name" value="DYNACTIN SUBUNIT P25"/>
    <property type="match status" value="1"/>
</dbReference>
<proteinExistence type="predicted"/>
<keyword evidence="2" id="KW-0808">Transferase</keyword>
<evidence type="ECO:0000313" key="2">
    <source>
        <dbReference type="EMBL" id="SFR68920.1"/>
    </source>
</evidence>
<dbReference type="SUPFAM" id="SSF51161">
    <property type="entry name" value="Trimeric LpxA-like enzymes"/>
    <property type="match status" value="1"/>
</dbReference>
<dbReference type="Pfam" id="PF00132">
    <property type="entry name" value="Hexapep"/>
    <property type="match status" value="1"/>
</dbReference>
<feature type="compositionally biased region" description="Basic and acidic residues" evidence="1">
    <location>
        <begin position="10"/>
        <end position="20"/>
    </location>
</feature>
<feature type="region of interest" description="Disordered" evidence="1">
    <location>
        <begin position="1"/>
        <end position="20"/>
    </location>
</feature>
<dbReference type="Gene3D" id="2.160.10.10">
    <property type="entry name" value="Hexapeptide repeat proteins"/>
    <property type="match status" value="1"/>
</dbReference>
<reference evidence="3" key="1">
    <citation type="submission" date="2016-10" db="EMBL/GenBank/DDBJ databases">
        <authorList>
            <person name="Varghese N."/>
            <person name="Submissions S."/>
        </authorList>
    </citation>
    <scope>NUCLEOTIDE SEQUENCE [LARGE SCALE GENOMIC DNA]</scope>
    <source>
        <strain evidence="3">CGMCC 1.7736</strain>
    </source>
</reference>
<dbReference type="GO" id="GO:0016740">
    <property type="term" value="F:transferase activity"/>
    <property type="evidence" value="ECO:0007669"/>
    <property type="project" value="UniProtKB-KW"/>
</dbReference>
<dbReference type="STRING" id="553469.SAMN04487947_3524"/>